<dbReference type="AlphaFoldDB" id="A0AAE3HK08"/>
<feature type="transmembrane region" description="Helical" evidence="1">
    <location>
        <begin position="67"/>
        <end position="87"/>
    </location>
</feature>
<dbReference type="InterPro" id="IPR031584">
    <property type="entry name" value="Put_ABC_export"/>
</dbReference>
<sequence length="533" mass="60372">MSTFGFLILQDLRKFKNYILEIKKKPWKLLLYIFYILWFGFILYTAFNGNGDKQATSIPNLVFKKDLFSVLIKALVFVLFTTTLYSSSKNFDGLFSMGDVNFLFPSPISPKIVLAYSMVKQSFVLVITSIFMVFMFPLLQVFYGPLHPGSMVYGIVGIMALFLFTVPFSYLTFVLSTRFGFKKWLHYFLYGLVIFILMAIGYGIYIQQDLLQGVFWAFNHPLFNYIPIIGWSAELIGVSILGKTALSTLFLVLQLLTIGILTFLAIFLGEDYYEDALPSAEKRWELLRNKNQGKRMSMKDAPSKKVRQVEVKSVGQGPWAFLWMQLVSNKRASGSLIFQWKVLAVLIVSIAFGVLMPDKSSMIYFIASGAIAYITFLSSMQVSIDYELKMKYIFILPGQAWKKILALNIVPIMKVIIFMSCALLPVGVIFRVSLFSIVGALAFPMSMVFLNLFSSVIIHILIPSSFDMKAFFPVIRLLTFLLFLLPPGIIGIIVGAYTNSVALAFISVAGINLLLSALFLWMSELMFGRLELR</sequence>
<feature type="transmembrane region" description="Helical" evidence="1">
    <location>
        <begin position="249"/>
        <end position="269"/>
    </location>
</feature>
<organism evidence="2 3">
    <name type="scientific">Irregularibacter muris</name>
    <dbReference type="NCBI Taxonomy" id="1796619"/>
    <lineage>
        <taxon>Bacteria</taxon>
        <taxon>Bacillati</taxon>
        <taxon>Bacillota</taxon>
        <taxon>Clostridia</taxon>
        <taxon>Eubacteriales</taxon>
        <taxon>Eubacteriaceae</taxon>
        <taxon>Irregularibacter</taxon>
    </lineage>
</organism>
<evidence type="ECO:0000256" key="1">
    <source>
        <dbReference type="SAM" id="Phobius"/>
    </source>
</evidence>
<keyword evidence="1" id="KW-0472">Membrane</keyword>
<feature type="transmembrane region" description="Helical" evidence="1">
    <location>
        <begin position="187"/>
        <end position="205"/>
    </location>
</feature>
<feature type="transmembrane region" description="Helical" evidence="1">
    <location>
        <begin position="404"/>
        <end position="430"/>
    </location>
</feature>
<feature type="transmembrane region" description="Helical" evidence="1">
    <location>
        <begin position="152"/>
        <end position="175"/>
    </location>
</feature>
<gene>
    <name evidence="2" type="ORF">NSA47_14625</name>
</gene>
<feature type="transmembrane region" description="Helical" evidence="1">
    <location>
        <begin position="501"/>
        <end position="522"/>
    </location>
</feature>
<comment type="caution">
    <text evidence="2">The sequence shown here is derived from an EMBL/GenBank/DDBJ whole genome shotgun (WGS) entry which is preliminary data.</text>
</comment>
<name>A0AAE3HK08_9FIRM</name>
<dbReference type="EMBL" id="JANKAS010000022">
    <property type="protein sequence ID" value="MCR1900199.1"/>
    <property type="molecule type" value="Genomic_DNA"/>
</dbReference>
<feature type="transmembrane region" description="Helical" evidence="1">
    <location>
        <begin position="29"/>
        <end position="47"/>
    </location>
</feature>
<feature type="transmembrane region" description="Helical" evidence="1">
    <location>
        <begin position="437"/>
        <end position="462"/>
    </location>
</feature>
<protein>
    <submittedName>
        <fullName evidence="2">ABC exporter domain-containing protein</fullName>
    </submittedName>
</protein>
<feature type="transmembrane region" description="Helical" evidence="1">
    <location>
        <begin position="337"/>
        <end position="356"/>
    </location>
</feature>
<keyword evidence="3" id="KW-1185">Reference proteome</keyword>
<reference evidence="2" key="1">
    <citation type="submission" date="2022-07" db="EMBL/GenBank/DDBJ databases">
        <title>Enhanced cultured diversity of the mouse gut microbiota enables custom-made synthetic communities.</title>
        <authorList>
            <person name="Afrizal A."/>
        </authorList>
    </citation>
    <scope>NUCLEOTIDE SEQUENCE</scope>
    <source>
        <strain evidence="2">DSM 28593</strain>
    </source>
</reference>
<evidence type="ECO:0000313" key="2">
    <source>
        <dbReference type="EMBL" id="MCR1900199.1"/>
    </source>
</evidence>
<proteinExistence type="predicted"/>
<evidence type="ECO:0000313" key="3">
    <source>
        <dbReference type="Proteomes" id="UP001205748"/>
    </source>
</evidence>
<feature type="transmembrane region" description="Helical" evidence="1">
    <location>
        <begin position="474"/>
        <end position="494"/>
    </location>
</feature>
<feature type="transmembrane region" description="Helical" evidence="1">
    <location>
        <begin position="225"/>
        <end position="242"/>
    </location>
</feature>
<feature type="transmembrane region" description="Helical" evidence="1">
    <location>
        <begin position="363"/>
        <end position="384"/>
    </location>
</feature>
<feature type="transmembrane region" description="Helical" evidence="1">
    <location>
        <begin position="123"/>
        <end position="146"/>
    </location>
</feature>
<dbReference type="Proteomes" id="UP001205748">
    <property type="component" value="Unassembled WGS sequence"/>
</dbReference>
<keyword evidence="1" id="KW-1133">Transmembrane helix</keyword>
<dbReference type="RefSeq" id="WP_257533320.1">
    <property type="nucleotide sequence ID" value="NZ_JANKAS010000022.1"/>
</dbReference>
<dbReference type="Pfam" id="PF16962">
    <property type="entry name" value="ABC_export"/>
    <property type="match status" value="1"/>
</dbReference>
<keyword evidence="1" id="KW-0812">Transmembrane</keyword>
<accession>A0AAE3HK08</accession>